<reference evidence="1 2" key="1">
    <citation type="journal article" date="2022" name="New Phytol.">
        <title>Ecological generalism drives hyperdiversity of secondary metabolite gene clusters in xylarialean endophytes.</title>
        <authorList>
            <person name="Franco M.E.E."/>
            <person name="Wisecaver J.H."/>
            <person name="Arnold A.E."/>
            <person name="Ju Y.M."/>
            <person name="Slot J.C."/>
            <person name="Ahrendt S."/>
            <person name="Moore L.P."/>
            <person name="Eastman K.E."/>
            <person name="Scott K."/>
            <person name="Konkel Z."/>
            <person name="Mondo S.J."/>
            <person name="Kuo A."/>
            <person name="Hayes R.D."/>
            <person name="Haridas S."/>
            <person name="Andreopoulos B."/>
            <person name="Riley R."/>
            <person name="LaButti K."/>
            <person name="Pangilinan J."/>
            <person name="Lipzen A."/>
            <person name="Amirebrahimi M."/>
            <person name="Yan J."/>
            <person name="Adam C."/>
            <person name="Keymanesh K."/>
            <person name="Ng V."/>
            <person name="Louie K."/>
            <person name="Northen T."/>
            <person name="Drula E."/>
            <person name="Henrissat B."/>
            <person name="Hsieh H.M."/>
            <person name="Youens-Clark K."/>
            <person name="Lutzoni F."/>
            <person name="Miadlikowska J."/>
            <person name="Eastwood D.C."/>
            <person name="Hamelin R.C."/>
            <person name="Grigoriev I.V."/>
            <person name="U'Ren J.M."/>
        </authorList>
    </citation>
    <scope>NUCLEOTIDE SEQUENCE [LARGE SCALE GENOMIC DNA]</scope>
    <source>
        <strain evidence="1 2">ER1909</strain>
    </source>
</reference>
<sequence>MPLEVLAAVSLAGNIVQFTESIKSIISTGKHLSQHGDTQRGVELEAIAQEIQKLASAVTVQHPADATNPADDSRSIHRLSTMCKDVAGELLHVLESLKIKAEKGTSKRLLETFYVALQTEWRKEKIDELWDRLDRIRNTIQVHINRDSQQRILSELVQLKNDNRRLKLQRDEDISKIIRQVQKVQEGLESDMEERPISGGNARVSGSQALILAHAASEGVRYFIEQTVIEQLRFDSIYDRYTTLRRAHDRTLTWLLDVNGQRNSTTFLDWCISESDIFWVTGKPGSGKSTLMKFLCEDPRTAELLKSWAGPKRLVTANYFFWSMAKHPLQKSQEGLLRSLIYQILRQCPELTFKVHSMAATSHPGSVSEFNLVLTIPALSDMFRALCKLLVQSNIKLCLFIDGLDEYTGLTEEPDDIINLISQLSSPGNVKICLSSRPWNKFEKAYGCDRTEKLAMQDFNAVDIRAYVNDNLMNGEVYQELEDYDLRSPELVEQIVSSANGVFLWVFLVVRSLKEGLENGDRIIDLQKRLSSYPTDLDEYFGRILFSDIDVFYRRQSAEMFLVTLGGFGDLPLLAYWYMGEEENEPDYAIKMKPKQLSVQLANARLTKMRTRLNTYSKGLLEDHFVMPSSDTESLPSSVLFNRRVCFLHRTVRDYLLLKNTNNFLKEWCKRDFDSDETIAKALLAQIKVSPSGHEYRGTNGPIPYLCTIIQRHCNATSRPTSHILRELTKVVGPDWSLDKDLSSEIPVTHSSEIEFDRDIYTSQGERLIKHKRSNSRRAVGKVTQWLSKLKPK</sequence>
<dbReference type="Proteomes" id="UP001497680">
    <property type="component" value="Unassembled WGS sequence"/>
</dbReference>
<name>A0ACC0CXV1_9PEZI</name>
<gene>
    <name evidence="1" type="ORF">F4821DRAFT_279668</name>
</gene>
<evidence type="ECO:0000313" key="1">
    <source>
        <dbReference type="EMBL" id="KAI6085130.1"/>
    </source>
</evidence>
<accession>A0ACC0CXV1</accession>
<comment type="caution">
    <text evidence="1">The sequence shown here is derived from an EMBL/GenBank/DDBJ whole genome shotgun (WGS) entry which is preliminary data.</text>
</comment>
<protein>
    <submittedName>
        <fullName evidence="1">Uncharacterized protein</fullName>
    </submittedName>
</protein>
<proteinExistence type="predicted"/>
<evidence type="ECO:0000313" key="2">
    <source>
        <dbReference type="Proteomes" id="UP001497680"/>
    </source>
</evidence>
<dbReference type="EMBL" id="MU394329">
    <property type="protein sequence ID" value="KAI6085130.1"/>
    <property type="molecule type" value="Genomic_DNA"/>
</dbReference>
<keyword evidence="2" id="KW-1185">Reference proteome</keyword>
<organism evidence="1 2">
    <name type="scientific">Hypoxylon rubiginosum</name>
    <dbReference type="NCBI Taxonomy" id="110542"/>
    <lineage>
        <taxon>Eukaryota</taxon>
        <taxon>Fungi</taxon>
        <taxon>Dikarya</taxon>
        <taxon>Ascomycota</taxon>
        <taxon>Pezizomycotina</taxon>
        <taxon>Sordariomycetes</taxon>
        <taxon>Xylariomycetidae</taxon>
        <taxon>Xylariales</taxon>
        <taxon>Hypoxylaceae</taxon>
        <taxon>Hypoxylon</taxon>
    </lineage>
</organism>